<dbReference type="PANTHER" id="PTHR42983">
    <property type="entry name" value="DINITROGENASE IRON-MOLYBDENUM COFACTOR PROTEIN-RELATED"/>
    <property type="match status" value="1"/>
</dbReference>
<dbReference type="InterPro" id="IPR003731">
    <property type="entry name" value="Di-Nase_FeMo-co_biosynth"/>
</dbReference>
<dbReference type="Pfam" id="PF02579">
    <property type="entry name" value="Nitro_FeMo-Co"/>
    <property type="match status" value="1"/>
</dbReference>
<dbReference type="RefSeq" id="WP_050741419.1">
    <property type="nucleotide sequence ID" value="NZ_LGYO01000045.1"/>
</dbReference>
<dbReference type="CDD" id="cd00851">
    <property type="entry name" value="MTH1175"/>
    <property type="match status" value="1"/>
</dbReference>
<keyword evidence="3" id="KW-1185">Reference proteome</keyword>
<evidence type="ECO:0000313" key="3">
    <source>
        <dbReference type="Proteomes" id="UP000036873"/>
    </source>
</evidence>
<gene>
    <name evidence="2" type="ORF">AKG39_16035</name>
</gene>
<dbReference type="EMBL" id="LGYO01000045">
    <property type="protein sequence ID" value="KNZ40697.1"/>
    <property type="molecule type" value="Genomic_DNA"/>
</dbReference>
<evidence type="ECO:0000313" key="2">
    <source>
        <dbReference type="EMBL" id="KNZ40697.1"/>
    </source>
</evidence>
<accession>A0A0L6TX84</accession>
<dbReference type="Proteomes" id="UP000036873">
    <property type="component" value="Unassembled WGS sequence"/>
</dbReference>
<name>A0A0L6TX84_9FIRM</name>
<proteinExistence type="predicted"/>
<dbReference type="InterPro" id="IPR036105">
    <property type="entry name" value="DiNase_FeMo-co_biosyn_sf"/>
</dbReference>
<dbReference type="STRING" id="52689.AKG39_16035"/>
<dbReference type="InterPro" id="IPR033913">
    <property type="entry name" value="MTH1175_dom"/>
</dbReference>
<dbReference type="OrthoDB" id="9807451at2"/>
<protein>
    <submittedName>
        <fullName evidence="2">Dinitrogenase iron-molybdenum cofactor biosynthesis protein</fullName>
    </submittedName>
</protein>
<evidence type="ECO:0000259" key="1">
    <source>
        <dbReference type="Pfam" id="PF02579"/>
    </source>
</evidence>
<dbReference type="PANTHER" id="PTHR42983:SF1">
    <property type="entry name" value="IRON-MOLYBDENUM PROTEIN"/>
    <property type="match status" value="1"/>
</dbReference>
<dbReference type="Gene3D" id="3.30.420.130">
    <property type="entry name" value="Dinitrogenase iron-molybdenum cofactor biosynthesis domain"/>
    <property type="match status" value="1"/>
</dbReference>
<reference evidence="3" key="1">
    <citation type="submission" date="2015-07" db="EMBL/GenBank/DDBJ databases">
        <title>Draft genome sequence of Acetobacterium bakii DSM 8293, a potential psychrophilic chemical producer through syngas fermentation.</title>
        <authorList>
            <person name="Song Y."/>
            <person name="Hwang S."/>
            <person name="Cho B.-K."/>
        </authorList>
    </citation>
    <scope>NUCLEOTIDE SEQUENCE [LARGE SCALE GENOMIC DNA]</scope>
    <source>
        <strain evidence="3">DSM 8239</strain>
    </source>
</reference>
<organism evidence="2 3">
    <name type="scientific">Acetobacterium bakii</name>
    <dbReference type="NCBI Taxonomy" id="52689"/>
    <lineage>
        <taxon>Bacteria</taxon>
        <taxon>Bacillati</taxon>
        <taxon>Bacillota</taxon>
        <taxon>Clostridia</taxon>
        <taxon>Eubacteriales</taxon>
        <taxon>Eubacteriaceae</taxon>
        <taxon>Acetobacterium</taxon>
    </lineage>
</organism>
<sequence>MKITIPTDENSLESDVCMSFGRAPYFYIYDTVAQKGEFIINDAATSPGGAGIKAAQIVVDNQTDVLITPRCGENAADVFKAAKVQIFKSTVGSVQENVSAYNDGKLGALDKFHAGFHGIGGQ</sequence>
<dbReference type="AlphaFoldDB" id="A0A0L6TX84"/>
<comment type="caution">
    <text evidence="2">The sequence shown here is derived from an EMBL/GenBank/DDBJ whole genome shotgun (WGS) entry which is preliminary data.</text>
</comment>
<feature type="domain" description="Dinitrogenase iron-molybdenum cofactor biosynthesis" evidence="1">
    <location>
        <begin position="13"/>
        <end position="102"/>
    </location>
</feature>
<dbReference type="SUPFAM" id="SSF53146">
    <property type="entry name" value="Nitrogenase accessory factor-like"/>
    <property type="match status" value="1"/>
</dbReference>